<gene>
    <name evidence="1" type="ORF">VTL71DRAFT_9030</name>
</gene>
<dbReference type="EMBL" id="JAZHXI010000020">
    <property type="protein sequence ID" value="KAL2060978.1"/>
    <property type="molecule type" value="Genomic_DNA"/>
</dbReference>
<protein>
    <submittedName>
        <fullName evidence="1">Uncharacterized protein</fullName>
    </submittedName>
</protein>
<comment type="caution">
    <text evidence="1">The sequence shown here is derived from an EMBL/GenBank/DDBJ whole genome shotgun (WGS) entry which is preliminary data.</text>
</comment>
<organism evidence="1 2">
    <name type="scientific">Oculimacula yallundae</name>
    <dbReference type="NCBI Taxonomy" id="86028"/>
    <lineage>
        <taxon>Eukaryota</taxon>
        <taxon>Fungi</taxon>
        <taxon>Dikarya</taxon>
        <taxon>Ascomycota</taxon>
        <taxon>Pezizomycotina</taxon>
        <taxon>Leotiomycetes</taxon>
        <taxon>Helotiales</taxon>
        <taxon>Ploettnerulaceae</taxon>
        <taxon>Oculimacula</taxon>
    </lineage>
</organism>
<sequence length="102" mass="11760">MALLYICFLMRLDIRNTPYSLARFVRHTILPLSELLPYVNFSIFTYISKHPDPIQSSSRANHHFAYILQSAHITSSKLHMPYIISLLPLAAWSSAEQARQVD</sequence>
<proteinExistence type="predicted"/>
<evidence type="ECO:0000313" key="2">
    <source>
        <dbReference type="Proteomes" id="UP001595075"/>
    </source>
</evidence>
<name>A0ABR4BTN8_9HELO</name>
<reference evidence="1 2" key="1">
    <citation type="journal article" date="2024" name="Commun. Biol.">
        <title>Comparative genomic analysis of thermophilic fungi reveals convergent evolutionary adaptations and gene losses.</title>
        <authorList>
            <person name="Steindorff A.S."/>
            <person name="Aguilar-Pontes M.V."/>
            <person name="Robinson A.J."/>
            <person name="Andreopoulos B."/>
            <person name="LaButti K."/>
            <person name="Kuo A."/>
            <person name="Mondo S."/>
            <person name="Riley R."/>
            <person name="Otillar R."/>
            <person name="Haridas S."/>
            <person name="Lipzen A."/>
            <person name="Grimwood J."/>
            <person name="Schmutz J."/>
            <person name="Clum A."/>
            <person name="Reid I.D."/>
            <person name="Moisan M.C."/>
            <person name="Butler G."/>
            <person name="Nguyen T.T.M."/>
            <person name="Dewar K."/>
            <person name="Conant G."/>
            <person name="Drula E."/>
            <person name="Henrissat B."/>
            <person name="Hansel C."/>
            <person name="Singer S."/>
            <person name="Hutchinson M.I."/>
            <person name="de Vries R.P."/>
            <person name="Natvig D.O."/>
            <person name="Powell A.J."/>
            <person name="Tsang A."/>
            <person name="Grigoriev I.V."/>
        </authorList>
    </citation>
    <scope>NUCLEOTIDE SEQUENCE [LARGE SCALE GENOMIC DNA]</scope>
    <source>
        <strain evidence="1 2">CBS 494.80</strain>
    </source>
</reference>
<evidence type="ECO:0000313" key="1">
    <source>
        <dbReference type="EMBL" id="KAL2060978.1"/>
    </source>
</evidence>
<accession>A0ABR4BTN8</accession>
<keyword evidence="2" id="KW-1185">Reference proteome</keyword>
<dbReference type="Proteomes" id="UP001595075">
    <property type="component" value="Unassembled WGS sequence"/>
</dbReference>